<keyword evidence="13" id="KW-1185">Reference proteome</keyword>
<feature type="non-terminal residue" evidence="12">
    <location>
        <position position="1"/>
    </location>
</feature>
<keyword evidence="5" id="KW-0119">Carbohydrate metabolism</keyword>
<evidence type="ECO:0000259" key="10">
    <source>
        <dbReference type="PROSITE" id="PS50030"/>
    </source>
</evidence>
<evidence type="ECO:0000313" key="13">
    <source>
        <dbReference type="Proteomes" id="UP000799772"/>
    </source>
</evidence>
<dbReference type="Pfam" id="PF00704">
    <property type="entry name" value="Glyco_hydro_18"/>
    <property type="match status" value="1"/>
</dbReference>
<comment type="caution">
    <text evidence="12">The sequence shown here is derived from an EMBL/GenBank/DDBJ whole genome shotgun (WGS) entry which is preliminary data.</text>
</comment>
<evidence type="ECO:0000256" key="4">
    <source>
        <dbReference type="ARBA" id="ARBA00023024"/>
    </source>
</evidence>
<dbReference type="InterPro" id="IPR050542">
    <property type="entry name" value="Glycosyl_Hydrlase18_Chitinase"/>
</dbReference>
<comment type="catalytic activity">
    <reaction evidence="1">
        <text>Random endo-hydrolysis of N-acetyl-beta-D-glucosaminide (1-&gt;4)-beta-linkages in chitin and chitodextrins.</text>
        <dbReference type="EC" id="3.2.1.14"/>
    </reaction>
</comment>
<dbReference type="Gene3D" id="1.10.8.10">
    <property type="entry name" value="DNA helicase RuvA subunit, C-terminal domain"/>
    <property type="match status" value="1"/>
</dbReference>
<feature type="domain" description="GH18" evidence="11">
    <location>
        <begin position="11"/>
        <end position="310"/>
    </location>
</feature>
<proteinExistence type="inferred from homology"/>
<dbReference type="GO" id="GO:0000272">
    <property type="term" value="P:polysaccharide catabolic process"/>
    <property type="evidence" value="ECO:0007669"/>
    <property type="project" value="UniProtKB-KW"/>
</dbReference>
<dbReference type="GO" id="GO:0006032">
    <property type="term" value="P:chitin catabolic process"/>
    <property type="evidence" value="ECO:0007669"/>
    <property type="project" value="UniProtKB-KW"/>
</dbReference>
<evidence type="ECO:0000259" key="11">
    <source>
        <dbReference type="PROSITE" id="PS51910"/>
    </source>
</evidence>
<dbReference type="OrthoDB" id="1732493at2759"/>
<keyword evidence="7" id="KW-0624">Polysaccharide degradation</keyword>
<comment type="similarity">
    <text evidence="9">Belongs to the glycosyl hydrolase 18 family.</text>
</comment>
<dbReference type="CDD" id="cd14309">
    <property type="entry name" value="UBA_scDdi1_like"/>
    <property type="match status" value="1"/>
</dbReference>
<accession>A0A9P4IDN6</accession>
<dbReference type="EC" id="3.2.1.14" evidence="2"/>
<evidence type="ECO:0000256" key="6">
    <source>
        <dbReference type="ARBA" id="ARBA00023295"/>
    </source>
</evidence>
<dbReference type="InterPro" id="IPR001579">
    <property type="entry name" value="Glyco_hydro_18_chit_AS"/>
</dbReference>
<evidence type="ECO:0000256" key="9">
    <source>
        <dbReference type="RuleBase" id="RU004453"/>
    </source>
</evidence>
<evidence type="ECO:0000256" key="1">
    <source>
        <dbReference type="ARBA" id="ARBA00000822"/>
    </source>
</evidence>
<dbReference type="InterPro" id="IPR017853">
    <property type="entry name" value="GH"/>
</dbReference>
<dbReference type="EMBL" id="ML978127">
    <property type="protein sequence ID" value="KAF2097747.1"/>
    <property type="molecule type" value="Genomic_DNA"/>
</dbReference>
<dbReference type="GO" id="GO:0008843">
    <property type="term" value="F:endochitinase activity"/>
    <property type="evidence" value="ECO:0007669"/>
    <property type="project" value="UniProtKB-EC"/>
</dbReference>
<dbReference type="InterPro" id="IPR015940">
    <property type="entry name" value="UBA"/>
</dbReference>
<dbReference type="PROSITE" id="PS50030">
    <property type="entry name" value="UBA"/>
    <property type="match status" value="1"/>
</dbReference>
<dbReference type="PROSITE" id="PS51910">
    <property type="entry name" value="GH18_2"/>
    <property type="match status" value="1"/>
</dbReference>
<gene>
    <name evidence="12" type="ORF">NA57DRAFT_24871</name>
</gene>
<evidence type="ECO:0000256" key="7">
    <source>
        <dbReference type="ARBA" id="ARBA00023326"/>
    </source>
</evidence>
<dbReference type="SUPFAM" id="SSF51445">
    <property type="entry name" value="(Trans)glycosidases"/>
    <property type="match status" value="1"/>
</dbReference>
<reference evidence="12" key="1">
    <citation type="journal article" date="2020" name="Stud. Mycol.">
        <title>101 Dothideomycetes genomes: a test case for predicting lifestyles and emergence of pathogens.</title>
        <authorList>
            <person name="Haridas S."/>
            <person name="Albert R."/>
            <person name="Binder M."/>
            <person name="Bloem J."/>
            <person name="Labutti K."/>
            <person name="Salamov A."/>
            <person name="Andreopoulos B."/>
            <person name="Baker S."/>
            <person name="Barry K."/>
            <person name="Bills G."/>
            <person name="Bluhm B."/>
            <person name="Cannon C."/>
            <person name="Castanera R."/>
            <person name="Culley D."/>
            <person name="Daum C."/>
            <person name="Ezra D."/>
            <person name="Gonzalez J."/>
            <person name="Henrissat B."/>
            <person name="Kuo A."/>
            <person name="Liang C."/>
            <person name="Lipzen A."/>
            <person name="Lutzoni F."/>
            <person name="Magnuson J."/>
            <person name="Mondo S."/>
            <person name="Nolan M."/>
            <person name="Ohm R."/>
            <person name="Pangilinan J."/>
            <person name="Park H.-J."/>
            <person name="Ramirez L."/>
            <person name="Alfaro M."/>
            <person name="Sun H."/>
            <person name="Tritt A."/>
            <person name="Yoshinaga Y."/>
            <person name="Zwiers L.-H."/>
            <person name="Turgeon B."/>
            <person name="Goodwin S."/>
            <person name="Spatafora J."/>
            <person name="Crous P."/>
            <person name="Grigoriev I."/>
        </authorList>
    </citation>
    <scope>NUCLEOTIDE SEQUENCE</scope>
    <source>
        <strain evidence="12">CBS 133067</strain>
    </source>
</reference>
<dbReference type="InterPro" id="IPR001223">
    <property type="entry name" value="Glyco_hydro18_cat"/>
</dbReference>
<name>A0A9P4IDN6_9PEZI</name>
<sequence length="363" mass="39891">APSLLPVSQGPRLIVYHQTHHLSNGDPVSLLPLITNNTGITHVIVAALHLNDGPGNITLNNDPPSHNKFDQLWGEVRWLQGAGVRVLLMLGGAAQGTYERLCGDNASFEAYYQPLLSILRTYNFNGIDLDIEEPVTHLPIRRLILRLHQDMGDSFLITLAPVATALTPDPKIPIIMPVFGLLPSLRHLSGDKFSYFVLESDPELKRIISWYNVQFYCGWGDASRTTHYDTIIRAGWDPSRVVMGVVTNAENGAGHVPPERLSEVITTLRQTYPDFGGVMGWEYFNAGLESKEGNGPWEWVGKIGKAARMVSPAASVPIGPKPNMWKEEDVQWLIEMGADRGKAEGALEAADGNVEVAAGLLFE</sequence>
<dbReference type="AlphaFoldDB" id="A0A9P4IDN6"/>
<dbReference type="SUPFAM" id="SSF46934">
    <property type="entry name" value="UBA-like"/>
    <property type="match status" value="1"/>
</dbReference>
<feature type="domain" description="UBA" evidence="10">
    <location>
        <begin position="324"/>
        <end position="363"/>
    </location>
</feature>
<evidence type="ECO:0000313" key="12">
    <source>
        <dbReference type="EMBL" id="KAF2097747.1"/>
    </source>
</evidence>
<feature type="non-terminal residue" evidence="12">
    <location>
        <position position="363"/>
    </location>
</feature>
<keyword evidence="3 8" id="KW-0378">Hydrolase</keyword>
<keyword evidence="4" id="KW-0146">Chitin degradation</keyword>
<protein>
    <recommendedName>
        <fullName evidence="2">chitinase</fullName>
        <ecNumber evidence="2">3.2.1.14</ecNumber>
    </recommendedName>
</protein>
<evidence type="ECO:0000256" key="8">
    <source>
        <dbReference type="RuleBase" id="RU000489"/>
    </source>
</evidence>
<evidence type="ECO:0000256" key="3">
    <source>
        <dbReference type="ARBA" id="ARBA00022801"/>
    </source>
</evidence>
<evidence type="ECO:0000256" key="5">
    <source>
        <dbReference type="ARBA" id="ARBA00023277"/>
    </source>
</evidence>
<dbReference type="Proteomes" id="UP000799772">
    <property type="component" value="Unassembled WGS sequence"/>
</dbReference>
<dbReference type="InterPro" id="IPR009060">
    <property type="entry name" value="UBA-like_sf"/>
</dbReference>
<organism evidence="12 13">
    <name type="scientific">Rhizodiscina lignyota</name>
    <dbReference type="NCBI Taxonomy" id="1504668"/>
    <lineage>
        <taxon>Eukaryota</taxon>
        <taxon>Fungi</taxon>
        <taxon>Dikarya</taxon>
        <taxon>Ascomycota</taxon>
        <taxon>Pezizomycotina</taxon>
        <taxon>Dothideomycetes</taxon>
        <taxon>Pleosporomycetidae</taxon>
        <taxon>Aulographales</taxon>
        <taxon>Rhizodiscinaceae</taxon>
        <taxon>Rhizodiscina</taxon>
    </lineage>
</organism>
<dbReference type="Gene3D" id="3.20.20.80">
    <property type="entry name" value="Glycosidases"/>
    <property type="match status" value="1"/>
</dbReference>
<evidence type="ECO:0000256" key="2">
    <source>
        <dbReference type="ARBA" id="ARBA00012729"/>
    </source>
</evidence>
<dbReference type="SMART" id="SM00165">
    <property type="entry name" value="UBA"/>
    <property type="match status" value="1"/>
</dbReference>
<dbReference type="GO" id="GO:0005576">
    <property type="term" value="C:extracellular region"/>
    <property type="evidence" value="ECO:0007669"/>
    <property type="project" value="TreeGrafter"/>
</dbReference>
<dbReference type="PROSITE" id="PS01095">
    <property type="entry name" value="GH18_1"/>
    <property type="match status" value="1"/>
</dbReference>
<keyword evidence="6 8" id="KW-0326">Glycosidase</keyword>
<dbReference type="PANTHER" id="PTHR45708:SF60">
    <property type="entry name" value="III CHITINASE, PUTATIVE (AFU_ORTHOLOGUE AFUA_5G03850)-RELATED"/>
    <property type="match status" value="1"/>
</dbReference>
<dbReference type="PANTHER" id="PTHR45708">
    <property type="entry name" value="ENDOCHITINASE"/>
    <property type="match status" value="1"/>
</dbReference>